<dbReference type="CDD" id="cd08249">
    <property type="entry name" value="enoyl_reductase_like"/>
    <property type="match status" value="1"/>
</dbReference>
<evidence type="ECO:0000313" key="5">
    <source>
        <dbReference type="EMBL" id="KAF2023216.1"/>
    </source>
</evidence>
<sequence length="345" mass="36561">MSQSHLAAILPQKGVPLSVEKRATPEPGAGEVLIEIKAVALNPVDHYQRDFGLFPKPVYPAILGCDVGGVVAKVGSGVSQELKPGTRVAAFVSCFYQSGDPDYGAFQQQALAQLETVIPLPDNLSFEQGALFGVGFMTACTAWTIMGFSLDANQSAQDKQAVLIWGGSSSVGTFSIQTAKRLGLVVYTTASPKHHAYLKQLGAHAVFDYKKSDVVLEIVEAVKKDGMTLTKAHCAVPESLQPSLDVLSRTKGAGSAKVVHSPMLPKDHPTLADTEITFNNLPTDKEERDRHMQSCFHGMLKEGLTSGTIVPSPTIQVEGGGLDGLNSALDKLKAGVSGVKIVVPL</sequence>
<dbReference type="Proteomes" id="UP000799777">
    <property type="component" value="Unassembled WGS sequence"/>
</dbReference>
<comment type="similarity">
    <text evidence="1">Belongs to the zinc-containing alcohol dehydrogenase family.</text>
</comment>
<dbReference type="InterPro" id="IPR020843">
    <property type="entry name" value="ER"/>
</dbReference>
<dbReference type="InterPro" id="IPR013154">
    <property type="entry name" value="ADH-like_N"/>
</dbReference>
<dbReference type="PANTHER" id="PTHR45348">
    <property type="entry name" value="HYPOTHETICAL OXIDOREDUCTASE (EUROFUNG)"/>
    <property type="match status" value="1"/>
</dbReference>
<dbReference type="SUPFAM" id="SSF51735">
    <property type="entry name" value="NAD(P)-binding Rossmann-fold domains"/>
    <property type="match status" value="1"/>
</dbReference>
<dbReference type="Gene3D" id="3.90.180.10">
    <property type="entry name" value="Medium-chain alcohol dehydrogenases, catalytic domain"/>
    <property type="match status" value="1"/>
</dbReference>
<dbReference type="GO" id="GO:0016651">
    <property type="term" value="F:oxidoreductase activity, acting on NAD(P)H"/>
    <property type="evidence" value="ECO:0007669"/>
    <property type="project" value="InterPro"/>
</dbReference>
<dbReference type="AlphaFoldDB" id="A0A9P4GWM7"/>
<reference evidence="5" key="1">
    <citation type="journal article" date="2020" name="Stud. Mycol.">
        <title>101 Dothideomycetes genomes: a test case for predicting lifestyles and emergence of pathogens.</title>
        <authorList>
            <person name="Haridas S."/>
            <person name="Albert R."/>
            <person name="Binder M."/>
            <person name="Bloem J."/>
            <person name="Labutti K."/>
            <person name="Salamov A."/>
            <person name="Andreopoulos B."/>
            <person name="Baker S."/>
            <person name="Barry K."/>
            <person name="Bills G."/>
            <person name="Bluhm B."/>
            <person name="Cannon C."/>
            <person name="Castanera R."/>
            <person name="Culley D."/>
            <person name="Daum C."/>
            <person name="Ezra D."/>
            <person name="Gonzalez J."/>
            <person name="Henrissat B."/>
            <person name="Kuo A."/>
            <person name="Liang C."/>
            <person name="Lipzen A."/>
            <person name="Lutzoni F."/>
            <person name="Magnuson J."/>
            <person name="Mondo S."/>
            <person name="Nolan M."/>
            <person name="Ohm R."/>
            <person name="Pangilinan J."/>
            <person name="Park H.-J."/>
            <person name="Ramirez L."/>
            <person name="Alfaro M."/>
            <person name="Sun H."/>
            <person name="Tritt A."/>
            <person name="Yoshinaga Y."/>
            <person name="Zwiers L.-H."/>
            <person name="Turgeon B."/>
            <person name="Goodwin S."/>
            <person name="Spatafora J."/>
            <person name="Crous P."/>
            <person name="Grigoriev I."/>
        </authorList>
    </citation>
    <scope>NUCLEOTIDE SEQUENCE</scope>
    <source>
        <strain evidence="5">CBS 110217</strain>
    </source>
</reference>
<gene>
    <name evidence="5" type="ORF">EK21DRAFT_118981</name>
</gene>
<proteinExistence type="inferred from homology"/>
<organism evidence="5 6">
    <name type="scientific">Setomelanomma holmii</name>
    <dbReference type="NCBI Taxonomy" id="210430"/>
    <lineage>
        <taxon>Eukaryota</taxon>
        <taxon>Fungi</taxon>
        <taxon>Dikarya</taxon>
        <taxon>Ascomycota</taxon>
        <taxon>Pezizomycotina</taxon>
        <taxon>Dothideomycetes</taxon>
        <taxon>Pleosporomycetidae</taxon>
        <taxon>Pleosporales</taxon>
        <taxon>Pleosporineae</taxon>
        <taxon>Phaeosphaeriaceae</taxon>
        <taxon>Setomelanomma</taxon>
    </lineage>
</organism>
<dbReference type="Pfam" id="PF00107">
    <property type="entry name" value="ADH_zinc_N"/>
    <property type="match status" value="1"/>
</dbReference>
<feature type="domain" description="Enoyl reductase (ER)" evidence="4">
    <location>
        <begin position="14"/>
        <end position="343"/>
    </location>
</feature>
<evidence type="ECO:0000256" key="3">
    <source>
        <dbReference type="ARBA" id="ARBA00023002"/>
    </source>
</evidence>
<dbReference type="SUPFAM" id="SSF50129">
    <property type="entry name" value="GroES-like"/>
    <property type="match status" value="1"/>
</dbReference>
<dbReference type="PANTHER" id="PTHR45348:SF3">
    <property type="entry name" value="ENOYL REDUCTASE (ER) DOMAIN-CONTAINING PROTEIN"/>
    <property type="match status" value="1"/>
</dbReference>
<name>A0A9P4GWM7_9PLEO</name>
<protein>
    <submittedName>
        <fullName evidence="5">GroES-like protein</fullName>
    </submittedName>
</protein>
<dbReference type="OrthoDB" id="10257049at2759"/>
<dbReference type="InterPro" id="IPR013149">
    <property type="entry name" value="ADH-like_C"/>
</dbReference>
<evidence type="ECO:0000256" key="1">
    <source>
        <dbReference type="ARBA" id="ARBA00008072"/>
    </source>
</evidence>
<dbReference type="InterPro" id="IPR036291">
    <property type="entry name" value="NAD(P)-bd_dom_sf"/>
</dbReference>
<evidence type="ECO:0000256" key="2">
    <source>
        <dbReference type="ARBA" id="ARBA00011245"/>
    </source>
</evidence>
<dbReference type="Pfam" id="PF08240">
    <property type="entry name" value="ADH_N"/>
    <property type="match status" value="1"/>
</dbReference>
<dbReference type="Gene3D" id="3.40.50.720">
    <property type="entry name" value="NAD(P)-binding Rossmann-like Domain"/>
    <property type="match status" value="1"/>
</dbReference>
<keyword evidence="6" id="KW-1185">Reference proteome</keyword>
<accession>A0A9P4GWM7</accession>
<comment type="caution">
    <text evidence="5">The sequence shown here is derived from an EMBL/GenBank/DDBJ whole genome shotgun (WGS) entry which is preliminary data.</text>
</comment>
<dbReference type="EMBL" id="ML978368">
    <property type="protein sequence ID" value="KAF2023216.1"/>
    <property type="molecule type" value="Genomic_DNA"/>
</dbReference>
<keyword evidence="3" id="KW-0560">Oxidoreductase</keyword>
<dbReference type="InterPro" id="IPR011032">
    <property type="entry name" value="GroES-like_sf"/>
</dbReference>
<dbReference type="InterPro" id="IPR047122">
    <property type="entry name" value="Trans-enoyl_RdTase-like"/>
</dbReference>
<dbReference type="SMART" id="SM00829">
    <property type="entry name" value="PKS_ER"/>
    <property type="match status" value="1"/>
</dbReference>
<evidence type="ECO:0000313" key="6">
    <source>
        <dbReference type="Proteomes" id="UP000799777"/>
    </source>
</evidence>
<comment type="subunit">
    <text evidence="2">Monomer.</text>
</comment>
<evidence type="ECO:0000259" key="4">
    <source>
        <dbReference type="SMART" id="SM00829"/>
    </source>
</evidence>